<evidence type="ECO:0000313" key="2">
    <source>
        <dbReference type="Proteomes" id="UP000510682"/>
    </source>
</evidence>
<protein>
    <submittedName>
        <fullName evidence="1">Uncharacterized protein</fullName>
    </submittedName>
</protein>
<keyword evidence="2" id="KW-1185">Reference proteome</keyword>
<proteinExistence type="predicted"/>
<gene>
    <name evidence="1" type="ORF">H0P51_00620</name>
</gene>
<reference evidence="1 2" key="2">
    <citation type="submission" date="2020-07" db="EMBL/GenBank/DDBJ databases">
        <authorList>
            <person name="Yu X."/>
        </authorList>
    </citation>
    <scope>NUCLEOTIDE SEQUENCE [LARGE SCALE GENOMIC DNA]</scope>
    <source>
        <strain evidence="2">24</strain>
    </source>
</reference>
<reference evidence="2" key="3">
    <citation type="submission" date="2023-07" db="EMBL/GenBank/DDBJ databases">
        <title>Description of Mycobacterium gordonae subsp. intergordonae subsp.nov. and Mycobacterium gordonae subsp. gordonae subsp. nov.</title>
        <authorList>
            <person name="Huang H."/>
        </authorList>
    </citation>
    <scope>NUCLEOTIDE SEQUENCE [LARGE SCALE GENOMIC DNA]</scope>
    <source>
        <strain evidence="2">24</strain>
    </source>
</reference>
<dbReference type="EMBL" id="CP059165">
    <property type="protein sequence ID" value="QLL07571.1"/>
    <property type="molecule type" value="Genomic_DNA"/>
</dbReference>
<sequence>MKLRSPSRNPRQTIQIAVFHLSELVSRIDLQGARSGYRRSPVALSLGTTANSGVVQRSAVTKEPTAAVGEFVLPATGPDVHSRSLCHNPHFNRRKLDTLAVSDFDEIATPPRPPAGFLTAAMPLGAAVISEVHCPAPFAS</sequence>
<dbReference type="AlphaFoldDB" id="A0A7D6HQE0"/>
<organism evidence="1 2">
    <name type="scientific">Mycobacterium vicinigordonae</name>
    <dbReference type="NCBI Taxonomy" id="1719132"/>
    <lineage>
        <taxon>Bacteria</taxon>
        <taxon>Bacillati</taxon>
        <taxon>Actinomycetota</taxon>
        <taxon>Actinomycetes</taxon>
        <taxon>Mycobacteriales</taxon>
        <taxon>Mycobacteriaceae</taxon>
        <taxon>Mycobacterium</taxon>
    </lineage>
</organism>
<evidence type="ECO:0000313" key="1">
    <source>
        <dbReference type="EMBL" id="QLL07571.1"/>
    </source>
</evidence>
<name>A0A7D6HQE0_9MYCO</name>
<accession>A0A7D6HQE0</accession>
<dbReference type="KEGG" id="mgor:H0P51_00620"/>
<dbReference type="RefSeq" id="WP_180916144.1">
    <property type="nucleotide sequence ID" value="NZ_CP059165.1"/>
</dbReference>
<dbReference type="Proteomes" id="UP000510682">
    <property type="component" value="Chromosome"/>
</dbReference>
<reference evidence="2" key="1">
    <citation type="submission" date="2020-07" db="EMBL/GenBank/DDBJ databases">
        <title>Description of Mycobacterium gordonae subsp. intergordonae subsp.nov. and Mycobacterium gordonae subsp. gordonae subsp. nov.</title>
        <authorList>
            <person name="Yu X."/>
        </authorList>
    </citation>
    <scope>NUCLEOTIDE SEQUENCE [LARGE SCALE GENOMIC DNA]</scope>
    <source>
        <strain evidence="2">24</strain>
    </source>
</reference>